<dbReference type="Gene3D" id="1.10.530.40">
    <property type="match status" value="1"/>
</dbReference>
<dbReference type="InterPro" id="IPR002196">
    <property type="entry name" value="Glyco_hydro_24"/>
</dbReference>
<evidence type="ECO:0000313" key="5">
    <source>
        <dbReference type="EMBL" id="GLS13608.1"/>
    </source>
</evidence>
<dbReference type="EMBL" id="BSPB01000005">
    <property type="protein sequence ID" value="GLS13608.1"/>
    <property type="molecule type" value="Genomic_DNA"/>
</dbReference>
<evidence type="ECO:0000256" key="3">
    <source>
        <dbReference type="RuleBase" id="RU003788"/>
    </source>
</evidence>
<dbReference type="InterPro" id="IPR023347">
    <property type="entry name" value="Lysozyme_dom_sf"/>
</dbReference>
<reference evidence="6" key="1">
    <citation type="journal article" date="2019" name="Int. J. Syst. Evol. Microbiol.">
        <title>The Global Catalogue of Microorganisms (GCM) 10K type strain sequencing project: providing services to taxonomists for standard genome sequencing and annotation.</title>
        <authorList>
            <consortium name="The Broad Institute Genomics Platform"/>
            <consortium name="The Broad Institute Genome Sequencing Center for Infectious Disease"/>
            <person name="Wu L."/>
            <person name="Ma J."/>
        </authorList>
    </citation>
    <scope>NUCLEOTIDE SEQUENCE [LARGE SCALE GENOMIC DNA]</scope>
    <source>
        <strain evidence="6">NBRC 109341</strain>
    </source>
</reference>
<organism evidence="5 6">
    <name type="scientific">Hydrogenophaga electricum</name>
    <dbReference type="NCBI Taxonomy" id="1230953"/>
    <lineage>
        <taxon>Bacteria</taxon>
        <taxon>Pseudomonadati</taxon>
        <taxon>Pseudomonadota</taxon>
        <taxon>Betaproteobacteria</taxon>
        <taxon>Burkholderiales</taxon>
        <taxon>Comamonadaceae</taxon>
        <taxon>Hydrogenophaga</taxon>
    </lineage>
</organism>
<dbReference type="Pfam" id="PF00959">
    <property type="entry name" value="Phage_lysozyme"/>
    <property type="match status" value="1"/>
</dbReference>
<dbReference type="SUPFAM" id="SSF53955">
    <property type="entry name" value="Lysozyme-like"/>
    <property type="match status" value="1"/>
</dbReference>
<accession>A0ABQ6BZN8</accession>
<evidence type="ECO:0000256" key="2">
    <source>
        <dbReference type="ARBA" id="ARBA00022638"/>
    </source>
</evidence>
<comment type="caution">
    <text evidence="5">The sequence shown here is derived from an EMBL/GenBank/DDBJ whole genome shotgun (WGS) entry which is preliminary data.</text>
</comment>
<evidence type="ECO:0000256" key="1">
    <source>
        <dbReference type="ARBA" id="ARBA00022529"/>
    </source>
</evidence>
<sequence>MINKTPRIVVAALSLSAAGFGAMVAHESYTTTAVIPVPGDVPTVGFGSTKRDDGTPVRMGDTITPPKAVQRSLAHIGRDETRLKRCITAPLHQAEYDLLVDHAYQYGAEATCNSGIVRAVNAGQYAQACDQYARWRFVAGRDCALPGSGCRGVALRAHERRTKCLEAQQP</sequence>
<dbReference type="EC" id="3.2.1.17" evidence="3"/>
<comment type="catalytic activity">
    <reaction evidence="3">
        <text>Hydrolysis of (1-&gt;4)-beta-linkages between N-acetylmuramic acid and N-acetyl-D-glucosamine residues in a peptidoglycan and between N-acetyl-D-glucosamine residues in chitodextrins.</text>
        <dbReference type="EC" id="3.2.1.17"/>
    </reaction>
</comment>
<comment type="similarity">
    <text evidence="3">Belongs to the glycosyl hydrolase 24 family.</text>
</comment>
<keyword evidence="6" id="KW-1185">Reference proteome</keyword>
<proteinExistence type="inferred from homology"/>
<keyword evidence="4" id="KW-0732">Signal</keyword>
<evidence type="ECO:0000256" key="4">
    <source>
        <dbReference type="SAM" id="SignalP"/>
    </source>
</evidence>
<keyword evidence="3" id="KW-0326">Glycosidase</keyword>
<dbReference type="RefSeq" id="WP_284306955.1">
    <property type="nucleotide sequence ID" value="NZ_BSPB01000005.1"/>
</dbReference>
<keyword evidence="2 3" id="KW-0081">Bacteriolytic enzyme</keyword>
<name>A0ABQ6BZN8_9BURK</name>
<protein>
    <recommendedName>
        <fullName evidence="3">Lysozyme</fullName>
        <ecNumber evidence="3">3.2.1.17</ecNumber>
    </recommendedName>
</protein>
<gene>
    <name evidence="5" type="primary">R</name>
    <name evidence="5" type="ORF">GCM10007935_10380</name>
</gene>
<keyword evidence="1 3" id="KW-0929">Antimicrobial</keyword>
<dbReference type="InterPro" id="IPR051018">
    <property type="entry name" value="Bacteriophage_GH24"/>
</dbReference>
<dbReference type="PANTHER" id="PTHR38107">
    <property type="match status" value="1"/>
</dbReference>
<dbReference type="InterPro" id="IPR023346">
    <property type="entry name" value="Lysozyme-like_dom_sf"/>
</dbReference>
<keyword evidence="3" id="KW-0378">Hydrolase</keyword>
<feature type="chain" id="PRO_5046304603" description="Lysozyme" evidence="4">
    <location>
        <begin position="26"/>
        <end position="170"/>
    </location>
</feature>
<feature type="signal peptide" evidence="4">
    <location>
        <begin position="1"/>
        <end position="25"/>
    </location>
</feature>
<dbReference type="PANTHER" id="PTHR38107:SF3">
    <property type="entry name" value="LYSOZYME RRRD-RELATED"/>
    <property type="match status" value="1"/>
</dbReference>
<dbReference type="Proteomes" id="UP001156903">
    <property type="component" value="Unassembled WGS sequence"/>
</dbReference>
<evidence type="ECO:0000313" key="6">
    <source>
        <dbReference type="Proteomes" id="UP001156903"/>
    </source>
</evidence>